<feature type="transmembrane region" description="Helical" evidence="2">
    <location>
        <begin position="83"/>
        <end position="105"/>
    </location>
</feature>
<feature type="region of interest" description="Disordered" evidence="1">
    <location>
        <begin position="1"/>
        <end position="34"/>
    </location>
</feature>
<name>A0A7S3P373_9STRA</name>
<feature type="region of interest" description="Disordered" evidence="1">
    <location>
        <begin position="297"/>
        <end position="343"/>
    </location>
</feature>
<gene>
    <name evidence="3" type="ORF">ACOF00016_LOCUS92</name>
</gene>
<organism evidence="3">
    <name type="scientific">Amphora coffeiformis</name>
    <dbReference type="NCBI Taxonomy" id="265554"/>
    <lineage>
        <taxon>Eukaryota</taxon>
        <taxon>Sar</taxon>
        <taxon>Stramenopiles</taxon>
        <taxon>Ochrophyta</taxon>
        <taxon>Bacillariophyta</taxon>
        <taxon>Bacillariophyceae</taxon>
        <taxon>Bacillariophycidae</taxon>
        <taxon>Thalassiophysales</taxon>
        <taxon>Catenulaceae</taxon>
        <taxon>Amphora</taxon>
    </lineage>
</organism>
<evidence type="ECO:0000256" key="1">
    <source>
        <dbReference type="SAM" id="MobiDB-lite"/>
    </source>
</evidence>
<reference evidence="3" key="1">
    <citation type="submission" date="2021-01" db="EMBL/GenBank/DDBJ databases">
        <authorList>
            <person name="Corre E."/>
            <person name="Pelletier E."/>
            <person name="Niang G."/>
            <person name="Scheremetjew M."/>
            <person name="Finn R."/>
            <person name="Kale V."/>
            <person name="Holt S."/>
            <person name="Cochrane G."/>
            <person name="Meng A."/>
            <person name="Brown T."/>
            <person name="Cohen L."/>
        </authorList>
    </citation>
    <scope>NUCLEOTIDE SEQUENCE</scope>
    <source>
        <strain evidence="3">CCMP127</strain>
    </source>
</reference>
<proteinExistence type="predicted"/>
<feature type="transmembrane region" description="Helical" evidence="2">
    <location>
        <begin position="53"/>
        <end position="76"/>
    </location>
</feature>
<keyword evidence="2" id="KW-1133">Transmembrane helix</keyword>
<feature type="transmembrane region" description="Helical" evidence="2">
    <location>
        <begin position="169"/>
        <end position="187"/>
    </location>
</feature>
<accession>A0A7S3P373</accession>
<protein>
    <submittedName>
        <fullName evidence="3">Uncharacterized protein</fullName>
    </submittedName>
</protein>
<dbReference type="AlphaFoldDB" id="A0A7S3P373"/>
<feature type="transmembrane region" description="Helical" evidence="2">
    <location>
        <begin position="125"/>
        <end position="148"/>
    </location>
</feature>
<sequence>MAAVRGTIHDNPWAGVEPLRGDEESQGHNDNSSNNERRRMILKEGFLLQALDLVMQISMCLDGCLGIFFVVFGLVLHHKHRESIYAIVWVLVLGNLLLIRAKGVAMGLFLPTDSLWSCYRGGLTVAGYLSLGLAVFHGGCAILGLAFRPNVRHYLQTAKLDLTATQTKYLVKHYTAIIVILAFLALLEAAKFQIYIIYRRSILVLEEEDERLEEQDLIRRQAASGRPWWWSSSAISRHGRRYIRLADGGLTESLLGDESEQRSPRRRRGFLFLWPLRRRTGVDVSRDDGSVDFASVQEEWASRAEEDPVWWSREDDDGDEPRSPSRSTAVDTSWANDTSQASP</sequence>
<evidence type="ECO:0000313" key="3">
    <source>
        <dbReference type="EMBL" id="CAE0401704.1"/>
    </source>
</evidence>
<dbReference type="EMBL" id="HBIM01000107">
    <property type="protein sequence ID" value="CAE0401704.1"/>
    <property type="molecule type" value="Transcribed_RNA"/>
</dbReference>
<feature type="compositionally biased region" description="Polar residues" evidence="1">
    <location>
        <begin position="324"/>
        <end position="343"/>
    </location>
</feature>
<keyword evidence="2" id="KW-0812">Transmembrane</keyword>
<keyword evidence="2" id="KW-0472">Membrane</keyword>
<evidence type="ECO:0000256" key="2">
    <source>
        <dbReference type="SAM" id="Phobius"/>
    </source>
</evidence>